<evidence type="ECO:0000313" key="10">
    <source>
        <dbReference type="Proteomes" id="UP000447873"/>
    </source>
</evidence>
<dbReference type="InterPro" id="IPR023362">
    <property type="entry name" value="PH-BEACH_dom"/>
</dbReference>
<dbReference type="Pfam" id="PF13385">
    <property type="entry name" value="Laminin_G_3"/>
    <property type="match status" value="1"/>
</dbReference>
<dbReference type="Proteomes" id="UP000447873">
    <property type="component" value="Unassembled WGS sequence"/>
</dbReference>
<feature type="region of interest" description="Disordered" evidence="6">
    <location>
        <begin position="1768"/>
        <end position="1831"/>
    </location>
</feature>
<dbReference type="Pfam" id="PF02138">
    <property type="entry name" value="Beach"/>
    <property type="match status" value="1"/>
</dbReference>
<dbReference type="InterPro" id="IPR000409">
    <property type="entry name" value="BEACH_dom"/>
</dbReference>
<dbReference type="Gene3D" id="2.130.10.10">
    <property type="entry name" value="YVTN repeat-like/Quinoprotein amine dehydrogenase"/>
    <property type="match status" value="1"/>
</dbReference>
<dbReference type="FunFam" id="1.10.1540.10:FF:000001">
    <property type="entry name" value="neurobeachin isoform X1"/>
    <property type="match status" value="1"/>
</dbReference>
<feature type="compositionally biased region" description="Polar residues" evidence="6">
    <location>
        <begin position="981"/>
        <end position="1010"/>
    </location>
</feature>
<feature type="repeat" description="WD" evidence="5">
    <location>
        <begin position="2458"/>
        <end position="2499"/>
    </location>
</feature>
<keyword evidence="1 5" id="KW-0853">WD repeat</keyword>
<evidence type="ECO:0000313" key="9">
    <source>
        <dbReference type="EMBL" id="KAE9977788.1"/>
    </source>
</evidence>
<dbReference type="CDD" id="cd06071">
    <property type="entry name" value="Beach"/>
    <property type="match status" value="1"/>
</dbReference>
<evidence type="ECO:0000256" key="1">
    <source>
        <dbReference type="ARBA" id="ARBA00022574"/>
    </source>
</evidence>
<protein>
    <recommendedName>
        <fullName evidence="4">Beige protein homolog 1</fullName>
    </recommendedName>
</protein>
<dbReference type="PROSITE" id="PS50197">
    <property type="entry name" value="BEACH"/>
    <property type="match status" value="1"/>
</dbReference>
<feature type="compositionally biased region" description="Low complexity" evidence="6">
    <location>
        <begin position="1805"/>
        <end position="1817"/>
    </location>
</feature>
<dbReference type="InterPro" id="IPR011993">
    <property type="entry name" value="PH-like_dom_sf"/>
</dbReference>
<comment type="function">
    <text evidence="3">May be involved in protein sorting and cell wall formation.</text>
</comment>
<dbReference type="EMBL" id="WNWS01000147">
    <property type="protein sequence ID" value="KAE9977788.1"/>
    <property type="molecule type" value="Genomic_DNA"/>
</dbReference>
<gene>
    <name evidence="9" type="ORF">EG328_001821</name>
</gene>
<feature type="compositionally biased region" description="Polar residues" evidence="6">
    <location>
        <begin position="1783"/>
        <end position="1799"/>
    </location>
</feature>
<dbReference type="InterPro" id="IPR019775">
    <property type="entry name" value="WD40_repeat_CS"/>
</dbReference>
<feature type="region of interest" description="Disordered" evidence="6">
    <location>
        <begin position="270"/>
        <end position="296"/>
    </location>
</feature>
<dbReference type="InterPro" id="IPR013320">
    <property type="entry name" value="ConA-like_dom_sf"/>
</dbReference>
<dbReference type="PROSITE" id="PS51783">
    <property type="entry name" value="PH_BEACH"/>
    <property type="match status" value="1"/>
</dbReference>
<comment type="caution">
    <text evidence="9">The sequence shown here is derived from an EMBL/GenBank/DDBJ whole genome shotgun (WGS) entry which is preliminary data.</text>
</comment>
<dbReference type="InterPro" id="IPR001680">
    <property type="entry name" value="WD40_rpt"/>
</dbReference>
<dbReference type="SUPFAM" id="SSF81837">
    <property type="entry name" value="BEACH domain"/>
    <property type="match status" value="1"/>
</dbReference>
<dbReference type="SUPFAM" id="SSF49899">
    <property type="entry name" value="Concanavalin A-like lectins/glucanases"/>
    <property type="match status" value="1"/>
</dbReference>
<evidence type="ECO:0000259" key="8">
    <source>
        <dbReference type="PROSITE" id="PS51783"/>
    </source>
</evidence>
<dbReference type="SUPFAM" id="SSF50978">
    <property type="entry name" value="WD40 repeat-like"/>
    <property type="match status" value="1"/>
</dbReference>
<keyword evidence="2" id="KW-0677">Repeat</keyword>
<dbReference type="CDD" id="cd01201">
    <property type="entry name" value="PH_BEACH"/>
    <property type="match status" value="1"/>
</dbReference>
<dbReference type="InterPro" id="IPR051944">
    <property type="entry name" value="BEACH_domain_protein"/>
</dbReference>
<evidence type="ECO:0000256" key="3">
    <source>
        <dbReference type="ARBA" id="ARBA00054699"/>
    </source>
</evidence>
<dbReference type="Gene3D" id="2.30.29.30">
    <property type="entry name" value="Pleckstrin-homology domain (PH domain)/Phosphotyrosine-binding domain (PTB)"/>
    <property type="match status" value="1"/>
</dbReference>
<evidence type="ECO:0000256" key="6">
    <source>
        <dbReference type="SAM" id="MobiDB-lite"/>
    </source>
</evidence>
<reference evidence="9 10" key="1">
    <citation type="submission" date="2018-12" db="EMBL/GenBank/DDBJ databases">
        <title>Venturia inaequalis Genome Resource.</title>
        <authorList>
            <person name="Lichtner F.J."/>
        </authorList>
    </citation>
    <scope>NUCLEOTIDE SEQUENCE [LARGE SCALE GENOMIC DNA]</scope>
    <source>
        <strain evidence="9 10">120213</strain>
    </source>
</reference>
<accession>A0A8H3UY61</accession>
<dbReference type="InterPro" id="IPR015943">
    <property type="entry name" value="WD40/YVTN_repeat-like_dom_sf"/>
</dbReference>
<evidence type="ECO:0000256" key="2">
    <source>
        <dbReference type="ARBA" id="ARBA00022737"/>
    </source>
</evidence>
<sequence>MYGQASRNRAVSAMSQTVNSPLFTELQGIVKAIAETCETRRDGIVSVGMLQLLCDDLRRIRQLLIDNSDRGHARDDFRRVDGFHTVLQVLSSLSGFYDPTKNSRDERAAFFEVLKADLEVLAEGLSDHTGNRRFFTKRVKDGGWKALAERLASSGAVYPHSVDDQGPAQLLGLLLAFALEEESFSAIFRNLDKIEQVVDQATKVEEQAALEHNTTEKRNGIESNGHTIHLQSLRERLQKYFTGKEVLRNPEAVPIMLSFWRHLLPGLDGQTVEQEPHSTGEISDSPQEKNGQVPCGNAKVEQPMLASALILALDHVAQSSIRNSVRMHGSGALSAILPSLFDDRERFTNMSTDVLAALEGLSTRLIPYGTTSLDDARFIFRKSSTSNKAAQFLLGALQKSSPHFIQFDLSTHGYSSIELPTLGQPFPPSSPNGGYTISAWIRIDKFDADVHTTIFGAYDCTQTSFILVYLEKDARQFILQTSVRARTPSVRFRNVKFKEHEWYHVALVQKRPKIGNTSSASLYVNGLLCERQKVQYPSNAPPTNSSTDSFASLSSQTSKHSAIQAFLGTPQDLAPRLGRDVLDSKWSLASFHLFNEPLNDGIIAVHHRLGCGYSGNFQDVLGSFQTYRDSAALSHRNELDNPGKEDQSEIASATKQKASHVLAESRIILSFSPDMVLDNEDHNHVDEFRLVGNLSRDAARMLKRILWSGGNAVILNAAVPSINDALTHPNGVAILTGEPVVCVPQALDGASWQLAGSAALGLKLVELARSKDDVLLATQIFFQTLENSWRNSEAVERDGYQVLAGLLREKLGQSSIFADSARTRAHAGPVGPNEREELALETLRMILRFVGYNEEKPEESLLINPLAYRVLLVDFDTWRKTPIATQKLYYSQFMHFTSENSTNHQYNSKRLVRMRVVKRMLDALKGEKFSEDVFPDFLEAFSTLLRCNTSAENLRSIALFVTYALQDSRAFPMRTGRFLKNGQQQSSNQTPVGSRTGPSAGLSDSPSRIHQNDLSSHEVGVRLLQMYTEFLCDTTSLEPIKKFAKTVANKWLMFLLDETDSRIVFMSAKLLAHLLIIHGPQYVRRFGEKNGGFVTLAQKLKSWWNTPAIWTICFALLFGVDPITINFEEDFNHFTLADVFSRKSFQVMYPETFPILTAMLEHGLRAIVQDGYSADPDAELTPKSSNGTGAERPMGRERSMSLTTDRYSRGTERTPVMQIAGDAEVLNTIIRFLTDLHLKYISFRDFEVNSDYVKELLFVLYPVVVSSDKVSAETELQSRGSALTFEGQDVVIRPQISSENMRPPIVRTTTVEPPPSPSAQKALPFRRTSSFILVTSDKPEHGPSPARLNTVISPNKPAPVAMRVSNSIVDGLLQVVIAVFLDQILHRKEFPGFGLFLKVPPGFQEHQAYFESYCFNHAMSSLSNELRRYPKLLTEPKVITNVSRYVGHMSEAVFEGWYLDGAEPLLDFIGQAIEQLQKPEVASLKNVRLCSQNIAAMRAIFLRITLLRLQELDETQDEDDVVGFLAKMSYWQTIILTPDDTQIRFLRLVFYLLYIKLVSPIATIRRAATEFWRMLLVQKPEESTLVFTDAVSQEQRYIPNAFMKLSEVDNASFLAWIDSNRQELDQFFFTALSKDWENFVTEENTKTQETKTMRIAKRKERLKQWYDEEKRFSEIDRKHDTAGPHWRANIHAAERLKHQRALQDQQDNLNFTATTLAKFDRVLQAPCSLFDEPTDPKWRLDETEGEHRMRLRIIPDRIAHLDEYQPKRNTSGMVRKPPPKLNTDLQAVTSNELIGTTPTTREDASSPLSLPGSGRPRAASENTLGSIPPEDEFELIEDPKQDEDGFEDKNRKVMRSLEHGDIIQHVCNVSRIIGLEACEGLFILGKDCLYLIDNYFQRADGEVVGVWQAPSEERDPYLRLLPGNDSKSRKPRFSLTDQTSRRWRWQDVMVISKRKFLFRDVAMEIFFTDGRSYLLTAMSAQNRDDLYNRLVVRAPLLNNPSKLAESEDAWRLESWRNPEEAPQSLSSNFSRLFNQGLSNPAMRRWVKGEMSNFHYLMLVNTMAGRSFNDLTQYPVFPWVLADYTSDELDLSKPETFRDFSRPMAVQSPSQERQLKERYEALAGLEDDSDHAPGPFHYGTHYSSSSVVSNYMVRLQPFVQSHLSLQGGYFDHPDRLFYSIEKAWDSASRGLLGDVRELTPEFFFLPDFLVNGNNFNFGLTQRGHAIDNVELPPWAKGDPQIFIAKHREALESPFVSMHIHKWIDLIFGFKQRGEPAKESFNVFHPYSYHGAIDLDAISDEIERQQMINIIHSFGQTPHQVFTRQHAQREGTHHRFPGLDNSAEYLTGQNTLFQLPDRIATMTWSPKNERLVCSGPFRLHVPPVFDKYVEWGFCDGSLRFFSTDGRKQLAMFEHLHIGSIASACFVDSRTLVTAGADSVVSVWNVEYTNRTVNVVLRTSLFGHRHPVTVLTASNRFMTLLSADTSGRVLMWDLNRNDFVREIEKAGPEVRSASISSGTGDVLLSRGRSIKILTINGKVLLERDVCDKHELGDEVTSIAWYQAVKQEWMEKILLLTGHRCGVVKIWQKLISPSGNWVLKLVKGLEQPPALENQGRIAVTCLLPVGDKLFGGDDIGRVHEWQCAKHD</sequence>
<dbReference type="SMART" id="SM00320">
    <property type="entry name" value="WD40"/>
    <property type="match status" value="3"/>
</dbReference>
<proteinExistence type="predicted"/>
<feature type="region of interest" description="Disordered" evidence="6">
    <location>
        <begin position="980"/>
        <end position="1010"/>
    </location>
</feature>
<dbReference type="Pfam" id="PF23295">
    <property type="entry name" value="Arm_4"/>
    <property type="match status" value="1"/>
</dbReference>
<dbReference type="SMART" id="SM01026">
    <property type="entry name" value="Beach"/>
    <property type="match status" value="1"/>
</dbReference>
<dbReference type="Gene3D" id="1.10.1540.10">
    <property type="entry name" value="BEACH domain"/>
    <property type="match status" value="1"/>
</dbReference>
<evidence type="ECO:0000259" key="7">
    <source>
        <dbReference type="PROSITE" id="PS50197"/>
    </source>
</evidence>
<dbReference type="SUPFAM" id="SSF50729">
    <property type="entry name" value="PH domain-like"/>
    <property type="match status" value="1"/>
</dbReference>
<evidence type="ECO:0000256" key="5">
    <source>
        <dbReference type="PROSITE-ProRule" id="PRU00221"/>
    </source>
</evidence>
<feature type="domain" description="BEACH-type PH" evidence="8">
    <location>
        <begin position="1858"/>
        <end position="1991"/>
    </location>
</feature>
<feature type="domain" description="BEACH" evidence="7">
    <location>
        <begin position="2030"/>
        <end position="2327"/>
    </location>
</feature>
<dbReference type="PANTHER" id="PTHR46108:SF4">
    <property type="entry name" value="BLUE CHEESE"/>
    <property type="match status" value="1"/>
</dbReference>
<feature type="compositionally biased region" description="Polar residues" evidence="6">
    <location>
        <begin position="280"/>
        <end position="290"/>
    </location>
</feature>
<dbReference type="PROSITE" id="PS00678">
    <property type="entry name" value="WD_REPEATS_1"/>
    <property type="match status" value="1"/>
</dbReference>
<dbReference type="Pfam" id="PF14844">
    <property type="entry name" value="PH_BEACH"/>
    <property type="match status" value="1"/>
</dbReference>
<dbReference type="PROSITE" id="PS50082">
    <property type="entry name" value="WD_REPEATS_2"/>
    <property type="match status" value="1"/>
</dbReference>
<dbReference type="InterPro" id="IPR056252">
    <property type="entry name" value="Alfy-like_Arm-like"/>
</dbReference>
<feature type="region of interest" description="Disordered" evidence="6">
    <location>
        <begin position="1176"/>
        <end position="1209"/>
    </location>
</feature>
<dbReference type="InterPro" id="IPR036322">
    <property type="entry name" value="WD40_repeat_dom_sf"/>
</dbReference>
<organism evidence="9 10">
    <name type="scientific">Venturia inaequalis</name>
    <name type="common">Apple scab fungus</name>
    <dbReference type="NCBI Taxonomy" id="5025"/>
    <lineage>
        <taxon>Eukaryota</taxon>
        <taxon>Fungi</taxon>
        <taxon>Dikarya</taxon>
        <taxon>Ascomycota</taxon>
        <taxon>Pezizomycotina</taxon>
        <taxon>Dothideomycetes</taxon>
        <taxon>Pleosporomycetidae</taxon>
        <taxon>Venturiales</taxon>
        <taxon>Venturiaceae</taxon>
        <taxon>Venturia</taxon>
    </lineage>
</organism>
<name>A0A8H3UY61_VENIN</name>
<dbReference type="Gene3D" id="2.60.120.200">
    <property type="match status" value="1"/>
</dbReference>
<dbReference type="InterPro" id="IPR036372">
    <property type="entry name" value="BEACH_dom_sf"/>
</dbReference>
<dbReference type="PANTHER" id="PTHR46108">
    <property type="entry name" value="BLUE CHEESE"/>
    <property type="match status" value="1"/>
</dbReference>
<evidence type="ECO:0000256" key="4">
    <source>
        <dbReference type="ARBA" id="ARBA00073334"/>
    </source>
</evidence>